<dbReference type="Proteomes" id="UP001597145">
    <property type="component" value="Unassembled WGS sequence"/>
</dbReference>
<accession>A0ABW4FAT4</accession>
<dbReference type="RefSeq" id="WP_343971742.1">
    <property type="nucleotide sequence ID" value="NZ_BAAAJG010000003.1"/>
</dbReference>
<evidence type="ECO:0000313" key="2">
    <source>
        <dbReference type="EMBL" id="MFD1527853.1"/>
    </source>
</evidence>
<reference evidence="3" key="1">
    <citation type="journal article" date="2019" name="Int. J. Syst. Evol. Microbiol.">
        <title>The Global Catalogue of Microorganisms (GCM) 10K type strain sequencing project: providing services to taxonomists for standard genome sequencing and annotation.</title>
        <authorList>
            <consortium name="The Broad Institute Genomics Platform"/>
            <consortium name="The Broad Institute Genome Sequencing Center for Infectious Disease"/>
            <person name="Wu L."/>
            <person name="Ma J."/>
        </authorList>
    </citation>
    <scope>NUCLEOTIDE SEQUENCE [LARGE SCALE GENOMIC DNA]</scope>
    <source>
        <strain evidence="3">JCM 12165</strain>
    </source>
</reference>
<feature type="region of interest" description="Disordered" evidence="1">
    <location>
        <begin position="40"/>
        <end position="63"/>
    </location>
</feature>
<name>A0ABW4FAT4_9PSEU</name>
<keyword evidence="3" id="KW-1185">Reference proteome</keyword>
<dbReference type="EMBL" id="JBHUCP010000001">
    <property type="protein sequence ID" value="MFD1527853.1"/>
    <property type="molecule type" value="Genomic_DNA"/>
</dbReference>
<sequence>MESSTATATPSLRAVVAAVVLVAAVLAMLLLAATQQVAVASPASGTTISQAAVGPDCCGRGYP</sequence>
<evidence type="ECO:0000313" key="3">
    <source>
        <dbReference type="Proteomes" id="UP001597145"/>
    </source>
</evidence>
<protein>
    <submittedName>
        <fullName evidence="2">Uncharacterized protein</fullName>
    </submittedName>
</protein>
<gene>
    <name evidence="2" type="ORF">ACFSCY_00170</name>
</gene>
<evidence type="ECO:0000256" key="1">
    <source>
        <dbReference type="SAM" id="MobiDB-lite"/>
    </source>
</evidence>
<proteinExistence type="predicted"/>
<organism evidence="2 3">
    <name type="scientific">Pseudonocardia aurantiaca</name>
    <dbReference type="NCBI Taxonomy" id="75290"/>
    <lineage>
        <taxon>Bacteria</taxon>
        <taxon>Bacillati</taxon>
        <taxon>Actinomycetota</taxon>
        <taxon>Actinomycetes</taxon>
        <taxon>Pseudonocardiales</taxon>
        <taxon>Pseudonocardiaceae</taxon>
        <taxon>Pseudonocardia</taxon>
    </lineage>
</organism>
<comment type="caution">
    <text evidence="2">The sequence shown here is derived from an EMBL/GenBank/DDBJ whole genome shotgun (WGS) entry which is preliminary data.</text>
</comment>